<dbReference type="EC" id="3.1.3.73" evidence="1"/>
<name>A0A5K7Z092_9BACT</name>
<gene>
    <name evidence="3" type="ORF">DSCW_17250</name>
</gene>
<dbReference type="Gene3D" id="3.40.50.1240">
    <property type="entry name" value="Phosphoglycerate mutase-like"/>
    <property type="match status" value="1"/>
</dbReference>
<dbReference type="GO" id="GO:0009236">
    <property type="term" value="P:cobalamin biosynthetic process"/>
    <property type="evidence" value="ECO:0007669"/>
    <property type="project" value="UniProtKB-UniRule"/>
</dbReference>
<organism evidence="3 4">
    <name type="scientific">Desulfosarcina widdelii</name>
    <dbReference type="NCBI Taxonomy" id="947919"/>
    <lineage>
        <taxon>Bacteria</taxon>
        <taxon>Pseudomonadati</taxon>
        <taxon>Thermodesulfobacteriota</taxon>
        <taxon>Desulfobacteria</taxon>
        <taxon>Desulfobacterales</taxon>
        <taxon>Desulfosarcinaceae</taxon>
        <taxon>Desulfosarcina</taxon>
    </lineage>
</organism>
<dbReference type="OrthoDB" id="9781415at2"/>
<dbReference type="SMART" id="SM00855">
    <property type="entry name" value="PGAM"/>
    <property type="match status" value="1"/>
</dbReference>
<evidence type="ECO:0000256" key="1">
    <source>
        <dbReference type="NCBIfam" id="TIGR03162"/>
    </source>
</evidence>
<sequence length="215" mass="24435">MKNILTSWLADDGEKKIFLLRHGSLQTADNEKRFIGQTDLSLSEKGRRQAKFWSRQLIDWPLDAIFCSDLQRCRETADVIAQKNRAVITPLAEFREINLGQWEGMRFDQVKQLYPDAFAQRGRDIAGFRPPGGESFNDLQQRVVRVFERQVGRNDGNLLFVGHAGVNRVLLCHLLGMPTANLFRIDQGPAALNILDRRPGGIRPQCVNLLPDPDL</sequence>
<dbReference type="AlphaFoldDB" id="A0A5K7Z092"/>
<dbReference type="NCBIfam" id="TIGR03162">
    <property type="entry name" value="ribazole_cobC"/>
    <property type="match status" value="1"/>
</dbReference>
<evidence type="ECO:0000313" key="3">
    <source>
        <dbReference type="EMBL" id="BBO74308.1"/>
    </source>
</evidence>
<accession>A0A5K7Z092</accession>
<dbReference type="EMBL" id="AP021875">
    <property type="protein sequence ID" value="BBO74308.1"/>
    <property type="molecule type" value="Genomic_DNA"/>
</dbReference>
<evidence type="ECO:0000313" key="4">
    <source>
        <dbReference type="Proteomes" id="UP000427769"/>
    </source>
</evidence>
<dbReference type="Proteomes" id="UP000427769">
    <property type="component" value="Chromosome"/>
</dbReference>
<reference evidence="3 4" key="1">
    <citation type="submission" date="2019-11" db="EMBL/GenBank/DDBJ databases">
        <title>Comparative genomics of hydrocarbon-degrading Desulfosarcina strains.</title>
        <authorList>
            <person name="Watanabe M."/>
            <person name="Kojima H."/>
            <person name="Fukui M."/>
        </authorList>
    </citation>
    <scope>NUCLEOTIDE SEQUENCE [LARGE SCALE GENOMIC DNA]</scope>
    <source>
        <strain evidence="3 4">PP31</strain>
    </source>
</reference>
<dbReference type="SUPFAM" id="SSF53254">
    <property type="entry name" value="Phosphoglycerate mutase-like"/>
    <property type="match status" value="1"/>
</dbReference>
<feature type="binding site" evidence="2">
    <location>
        <position position="72"/>
    </location>
    <ligand>
        <name>substrate</name>
    </ligand>
</feature>
<protein>
    <recommendedName>
        <fullName evidence="1">Alpha-ribazole phosphatase</fullName>
        <ecNumber evidence="1">3.1.3.73</ecNumber>
    </recommendedName>
</protein>
<dbReference type="InterPro" id="IPR013078">
    <property type="entry name" value="His_Pase_superF_clade-1"/>
</dbReference>
<proteinExistence type="predicted"/>
<dbReference type="InterPro" id="IPR029033">
    <property type="entry name" value="His_PPase_superfam"/>
</dbReference>
<dbReference type="InterPro" id="IPR017578">
    <property type="entry name" value="Ribazole_CobC"/>
</dbReference>
<dbReference type="InterPro" id="IPR050275">
    <property type="entry name" value="PGM_Phosphatase"/>
</dbReference>
<dbReference type="PIRSF" id="PIRSF000709">
    <property type="entry name" value="6PFK_2-Ptase"/>
    <property type="match status" value="1"/>
</dbReference>
<dbReference type="KEGG" id="dwd:DSCW_17250"/>
<dbReference type="PANTHER" id="PTHR48100">
    <property type="entry name" value="BROAD-SPECIFICITY PHOSPHATASE YOR283W-RELATED"/>
    <property type="match status" value="1"/>
</dbReference>
<dbReference type="GO" id="GO:0043755">
    <property type="term" value="F:alpha-ribazole phosphatase activity"/>
    <property type="evidence" value="ECO:0007669"/>
    <property type="project" value="UniProtKB-UniRule"/>
</dbReference>
<dbReference type="RefSeq" id="WP_155303348.1">
    <property type="nucleotide sequence ID" value="NZ_AP021875.1"/>
</dbReference>
<keyword evidence="4" id="KW-1185">Reference proteome</keyword>
<evidence type="ECO:0000256" key="2">
    <source>
        <dbReference type="PIRSR" id="PIRSR613078-2"/>
    </source>
</evidence>
<dbReference type="Pfam" id="PF00300">
    <property type="entry name" value="His_Phos_1"/>
    <property type="match status" value="1"/>
</dbReference>
<dbReference type="CDD" id="cd07067">
    <property type="entry name" value="HP_PGM_like"/>
    <property type="match status" value="1"/>
</dbReference>